<dbReference type="InterPro" id="IPR014227">
    <property type="entry name" value="YtvI-like"/>
</dbReference>
<feature type="transmembrane region" description="Helical" evidence="6">
    <location>
        <begin position="39"/>
        <end position="56"/>
    </location>
</feature>
<keyword evidence="8" id="KW-1185">Reference proteome</keyword>
<evidence type="ECO:0000256" key="6">
    <source>
        <dbReference type="SAM" id="Phobius"/>
    </source>
</evidence>
<feature type="transmembrane region" description="Helical" evidence="6">
    <location>
        <begin position="12"/>
        <end position="33"/>
    </location>
</feature>
<reference evidence="7 8" key="1">
    <citation type="submission" date="2019-03" db="EMBL/GenBank/DDBJ databases">
        <title>Genomic Encyclopedia of Type Strains, Phase IV (KMG-IV): sequencing the most valuable type-strain genomes for metagenomic binning, comparative biology and taxonomic classification.</title>
        <authorList>
            <person name="Goeker M."/>
        </authorList>
    </citation>
    <scope>NUCLEOTIDE SEQUENCE [LARGE SCALE GENOMIC DNA]</scope>
    <source>
        <strain evidence="7 8">DSM 100013</strain>
    </source>
</reference>
<gene>
    <name evidence="7" type="ORF">EDD79_102227</name>
</gene>
<dbReference type="PANTHER" id="PTHR21716">
    <property type="entry name" value="TRANSMEMBRANE PROTEIN"/>
    <property type="match status" value="1"/>
</dbReference>
<dbReference type="GO" id="GO:0016020">
    <property type="term" value="C:membrane"/>
    <property type="evidence" value="ECO:0007669"/>
    <property type="project" value="UniProtKB-SubCell"/>
</dbReference>
<feature type="transmembrane region" description="Helical" evidence="6">
    <location>
        <begin position="210"/>
        <end position="238"/>
    </location>
</feature>
<dbReference type="InterPro" id="IPR002549">
    <property type="entry name" value="AI-2E-like"/>
</dbReference>
<keyword evidence="5 6" id="KW-0472">Membrane</keyword>
<evidence type="ECO:0000313" key="8">
    <source>
        <dbReference type="Proteomes" id="UP000295504"/>
    </source>
</evidence>
<dbReference type="PANTHER" id="PTHR21716:SF68">
    <property type="entry name" value="TRANSPORT PROTEIN YTVI-RELATED"/>
    <property type="match status" value="1"/>
</dbReference>
<evidence type="ECO:0000256" key="4">
    <source>
        <dbReference type="ARBA" id="ARBA00022989"/>
    </source>
</evidence>
<feature type="transmembrane region" description="Helical" evidence="6">
    <location>
        <begin position="279"/>
        <end position="299"/>
    </location>
</feature>
<evidence type="ECO:0000256" key="5">
    <source>
        <dbReference type="ARBA" id="ARBA00023136"/>
    </source>
</evidence>
<dbReference type="RefSeq" id="WP_132848725.1">
    <property type="nucleotide sequence ID" value="NZ_CP058648.1"/>
</dbReference>
<keyword evidence="4 6" id="KW-1133">Transmembrane helix</keyword>
<dbReference type="OrthoDB" id="9774361at2"/>
<dbReference type="EMBL" id="SLYC01000022">
    <property type="protein sequence ID" value="TCQ01829.1"/>
    <property type="molecule type" value="Genomic_DNA"/>
</dbReference>
<organism evidence="7 8">
    <name type="scientific">Serpentinicella alkaliphila</name>
    <dbReference type="NCBI Taxonomy" id="1734049"/>
    <lineage>
        <taxon>Bacteria</taxon>
        <taxon>Bacillati</taxon>
        <taxon>Bacillota</taxon>
        <taxon>Clostridia</taxon>
        <taxon>Peptostreptococcales</taxon>
        <taxon>Natronincolaceae</taxon>
        <taxon>Serpentinicella</taxon>
    </lineage>
</organism>
<name>A0A4R2TW40_9FIRM</name>
<comment type="caution">
    <text evidence="7">The sequence shown here is derived from an EMBL/GenBank/DDBJ whole genome shotgun (WGS) entry which is preliminary data.</text>
</comment>
<feature type="transmembrane region" description="Helical" evidence="6">
    <location>
        <begin position="319"/>
        <end position="345"/>
    </location>
</feature>
<feature type="transmembrane region" description="Helical" evidence="6">
    <location>
        <begin position="68"/>
        <end position="92"/>
    </location>
</feature>
<comment type="similarity">
    <text evidence="2">Belongs to the autoinducer-2 exporter (AI-2E) (TC 2.A.86) family.</text>
</comment>
<evidence type="ECO:0000256" key="1">
    <source>
        <dbReference type="ARBA" id="ARBA00004141"/>
    </source>
</evidence>
<evidence type="ECO:0000256" key="2">
    <source>
        <dbReference type="ARBA" id="ARBA00009773"/>
    </source>
</evidence>
<proteinExistence type="inferred from homology"/>
<dbReference type="NCBIfam" id="TIGR02872">
    <property type="entry name" value="spore_ytvI"/>
    <property type="match status" value="1"/>
</dbReference>
<dbReference type="Pfam" id="PF01594">
    <property type="entry name" value="AI-2E_transport"/>
    <property type="match status" value="1"/>
</dbReference>
<protein>
    <submittedName>
        <fullName evidence="7">Sporulation integral membrane protein YtvI</fullName>
    </submittedName>
</protein>
<evidence type="ECO:0000256" key="3">
    <source>
        <dbReference type="ARBA" id="ARBA00022692"/>
    </source>
</evidence>
<dbReference type="AlphaFoldDB" id="A0A4R2TW40"/>
<evidence type="ECO:0000313" key="7">
    <source>
        <dbReference type="EMBL" id="TCQ01829.1"/>
    </source>
</evidence>
<sequence length="358" mass="40201">MLEFYEKHQKNILKIVILLVCLAITYYFGSIFISATLPFVLAWGIAFFIEPLIRFLQKKLRVSRSIAIYFSLSLLVGTFLLVIFIIGGLITIETIEFSSMLSENRNYFYDEARLIFDKVHAFYNLLPKEISQSLLNGINILADKITLYMSVVLSSILSLLTFVPEAFVFLIVTIIAAFFFARDKEQIQSFVLKHTEPSWREKAGALKKDLLLALMGYIKAQLILMTVTFSVSIIGLYIVGIEYAAIIALIVSLIDALPILGVSVVYLPMIVWNILQSDYSVAVYISIVYVSAMTIRQLLEPKVLGKQIGIHPLLTLVSMYVGLKTLGVLGLIIGPVAVVIVMAYYKIENSPDKTKLVE</sequence>
<dbReference type="GO" id="GO:0055085">
    <property type="term" value="P:transmembrane transport"/>
    <property type="evidence" value="ECO:0007669"/>
    <property type="project" value="TreeGrafter"/>
</dbReference>
<feature type="transmembrane region" description="Helical" evidence="6">
    <location>
        <begin position="156"/>
        <end position="180"/>
    </location>
</feature>
<accession>A0A4R2TW40</accession>
<keyword evidence="3 6" id="KW-0812">Transmembrane</keyword>
<dbReference type="Proteomes" id="UP000295504">
    <property type="component" value="Unassembled WGS sequence"/>
</dbReference>
<feature type="transmembrane region" description="Helical" evidence="6">
    <location>
        <begin position="244"/>
        <end position="267"/>
    </location>
</feature>
<comment type="subcellular location">
    <subcellularLocation>
        <location evidence="1">Membrane</location>
        <topology evidence="1">Multi-pass membrane protein</topology>
    </subcellularLocation>
</comment>